<sequence>MHSAPASSEFVHPVLAGREDASAELADAVRRLIGLTTATPAPADVTLAAVRDLNAIADVLESHVPETPLPNTVVHQPVAEGLPDLTARMPFDVVIGRHNPLAVPLKVSFEPPKALLKGTFTRAYEGPPGCVHGAMLASAFDLLLAAATVVAGVPGPTARLELKYRRPTLLNVPCVLEGEVEQHDGRSVRTVGRLIQNGHVTVEAVGDFVKLDREQIERMARRAQGVS</sequence>
<keyword evidence="6" id="KW-1185">Reference proteome</keyword>
<keyword evidence="4" id="KW-0443">Lipid metabolism</keyword>
<dbReference type="PANTHER" id="PTHR12418">
    <property type="entry name" value="ACYL-COENZYME A THIOESTERASE THEM4"/>
    <property type="match status" value="1"/>
</dbReference>
<organism evidence="5 6">
    <name type="scientific">Actinocorallia aurantiaca</name>
    <dbReference type="NCBI Taxonomy" id="46204"/>
    <lineage>
        <taxon>Bacteria</taxon>
        <taxon>Bacillati</taxon>
        <taxon>Actinomycetota</taxon>
        <taxon>Actinomycetes</taxon>
        <taxon>Streptosporangiales</taxon>
        <taxon>Thermomonosporaceae</taxon>
        <taxon>Actinocorallia</taxon>
    </lineage>
</organism>
<keyword evidence="2" id="KW-0378">Hydrolase</keyword>
<dbReference type="SUPFAM" id="SSF54637">
    <property type="entry name" value="Thioesterase/thiol ester dehydrase-isomerase"/>
    <property type="match status" value="1"/>
</dbReference>
<proteinExistence type="predicted"/>
<dbReference type="Proteomes" id="UP001501842">
    <property type="component" value="Unassembled WGS sequence"/>
</dbReference>
<name>A0ABN3UEF0_9ACTN</name>
<protein>
    <submittedName>
        <fullName evidence="5">PaaI family thioesterase</fullName>
    </submittedName>
</protein>
<gene>
    <name evidence="5" type="ORF">GCM10010439_46290</name>
</gene>
<dbReference type="Gene3D" id="3.10.129.10">
    <property type="entry name" value="Hotdog Thioesterase"/>
    <property type="match status" value="1"/>
</dbReference>
<dbReference type="InterPro" id="IPR052365">
    <property type="entry name" value="THEM4/THEM5_acyl-CoA_thioest"/>
</dbReference>
<keyword evidence="1" id="KW-0963">Cytoplasm</keyword>
<evidence type="ECO:0000256" key="3">
    <source>
        <dbReference type="ARBA" id="ARBA00022832"/>
    </source>
</evidence>
<keyword evidence="3" id="KW-0276">Fatty acid metabolism</keyword>
<evidence type="ECO:0000256" key="4">
    <source>
        <dbReference type="ARBA" id="ARBA00023098"/>
    </source>
</evidence>
<comment type="caution">
    <text evidence="5">The sequence shown here is derived from an EMBL/GenBank/DDBJ whole genome shotgun (WGS) entry which is preliminary data.</text>
</comment>
<dbReference type="RefSeq" id="WP_344452752.1">
    <property type="nucleotide sequence ID" value="NZ_BAAATZ010000019.1"/>
</dbReference>
<dbReference type="PANTHER" id="PTHR12418:SF19">
    <property type="entry name" value="ACYL-COENZYME A THIOESTERASE THEM4"/>
    <property type="match status" value="1"/>
</dbReference>
<evidence type="ECO:0000313" key="5">
    <source>
        <dbReference type="EMBL" id="GAA2731255.1"/>
    </source>
</evidence>
<evidence type="ECO:0000256" key="2">
    <source>
        <dbReference type="ARBA" id="ARBA00022801"/>
    </source>
</evidence>
<accession>A0ABN3UEF0</accession>
<dbReference type="EMBL" id="BAAATZ010000019">
    <property type="protein sequence ID" value="GAA2731255.1"/>
    <property type="molecule type" value="Genomic_DNA"/>
</dbReference>
<evidence type="ECO:0000313" key="6">
    <source>
        <dbReference type="Proteomes" id="UP001501842"/>
    </source>
</evidence>
<reference evidence="5 6" key="1">
    <citation type="journal article" date="2019" name="Int. J. Syst. Evol. Microbiol.">
        <title>The Global Catalogue of Microorganisms (GCM) 10K type strain sequencing project: providing services to taxonomists for standard genome sequencing and annotation.</title>
        <authorList>
            <consortium name="The Broad Institute Genomics Platform"/>
            <consortium name="The Broad Institute Genome Sequencing Center for Infectious Disease"/>
            <person name="Wu L."/>
            <person name="Ma J."/>
        </authorList>
    </citation>
    <scope>NUCLEOTIDE SEQUENCE [LARGE SCALE GENOMIC DNA]</scope>
    <source>
        <strain evidence="5 6">JCM 8201</strain>
    </source>
</reference>
<evidence type="ECO:0000256" key="1">
    <source>
        <dbReference type="ARBA" id="ARBA00022490"/>
    </source>
</evidence>
<dbReference type="InterPro" id="IPR029069">
    <property type="entry name" value="HotDog_dom_sf"/>
</dbReference>